<dbReference type="Gene3D" id="3.90.850.10">
    <property type="entry name" value="Fumarylacetoacetase-like, C-terminal domain"/>
    <property type="match status" value="1"/>
</dbReference>
<reference evidence="4 5" key="1">
    <citation type="submission" date="2023-07" db="EMBL/GenBank/DDBJ databases">
        <title>Sequencing the genomes of 1000 actinobacteria strains.</title>
        <authorList>
            <person name="Klenk H.-P."/>
        </authorList>
    </citation>
    <scope>NUCLEOTIDE SEQUENCE [LARGE SCALE GENOMIC DNA]</scope>
    <source>
        <strain evidence="4 5">DSM 14555</strain>
    </source>
</reference>
<gene>
    <name evidence="4" type="ORF">JOE69_002182</name>
</gene>
<evidence type="ECO:0000256" key="1">
    <source>
        <dbReference type="ARBA" id="ARBA00010211"/>
    </source>
</evidence>
<dbReference type="EMBL" id="JAVDQF010000001">
    <property type="protein sequence ID" value="MDR6269944.1"/>
    <property type="molecule type" value="Genomic_DNA"/>
</dbReference>
<dbReference type="PANTHER" id="PTHR42796:SF4">
    <property type="entry name" value="FUMARYLACETOACETATE HYDROLASE DOMAIN-CONTAINING PROTEIN 2A"/>
    <property type="match status" value="1"/>
</dbReference>
<name>A0ABU1JC06_9MICC</name>
<keyword evidence="5" id="KW-1185">Reference proteome</keyword>
<evidence type="ECO:0000313" key="4">
    <source>
        <dbReference type="EMBL" id="MDR6269944.1"/>
    </source>
</evidence>
<accession>A0ABU1JC06</accession>
<evidence type="ECO:0000313" key="5">
    <source>
        <dbReference type="Proteomes" id="UP001185069"/>
    </source>
</evidence>
<comment type="caution">
    <text evidence="4">The sequence shown here is derived from an EMBL/GenBank/DDBJ whole genome shotgun (WGS) entry which is preliminary data.</text>
</comment>
<keyword evidence="2" id="KW-0479">Metal-binding</keyword>
<dbReference type="EC" id="3.7.1.5" evidence="4"/>
<dbReference type="InterPro" id="IPR011234">
    <property type="entry name" value="Fumarylacetoacetase-like_C"/>
</dbReference>
<dbReference type="PANTHER" id="PTHR42796">
    <property type="entry name" value="FUMARYLACETOACETATE HYDROLASE DOMAIN-CONTAINING PROTEIN 2A-RELATED"/>
    <property type="match status" value="1"/>
</dbReference>
<dbReference type="InterPro" id="IPR036663">
    <property type="entry name" value="Fumarylacetoacetase_C_sf"/>
</dbReference>
<keyword evidence="4" id="KW-0378">Hydrolase</keyword>
<feature type="domain" description="Fumarylacetoacetase-like C-terminal" evidence="3">
    <location>
        <begin position="68"/>
        <end position="269"/>
    </location>
</feature>
<evidence type="ECO:0000259" key="3">
    <source>
        <dbReference type="Pfam" id="PF01557"/>
    </source>
</evidence>
<proteinExistence type="inferred from homology"/>
<sequence length="280" mass="29809">MKLATIRTVSGTSAAVVRGDELIEIAGVPDVGALLAAPDWQSVATAADGARHQAAAADLAPVVPHPGKIVCVGLNYRNHIKEMGRELPEFPTLFAKYPEALIGPRDDIELPAESDQVDWEAELAVVIGKPARRVSEAAAADHIAGYAVLNDVTMRDYQYRTPQWFQGKTWENSTPFGPYLVTPDEFALGAILRGQVDGRTVQEVPTSDLVFSPAQLVAYISTIFTLQPGDVIATGTPGGVGHARKPAEYLSHGNLLSTSIDGLGKLQNRAVKVVDHAGAN</sequence>
<evidence type="ECO:0000256" key="2">
    <source>
        <dbReference type="ARBA" id="ARBA00022723"/>
    </source>
</evidence>
<dbReference type="Pfam" id="PF01557">
    <property type="entry name" value="FAA_hydrolase"/>
    <property type="match status" value="1"/>
</dbReference>
<organism evidence="4 5">
    <name type="scientific">Arthrobacter russicus</name>
    <dbReference type="NCBI Taxonomy" id="172040"/>
    <lineage>
        <taxon>Bacteria</taxon>
        <taxon>Bacillati</taxon>
        <taxon>Actinomycetota</taxon>
        <taxon>Actinomycetes</taxon>
        <taxon>Micrococcales</taxon>
        <taxon>Micrococcaceae</taxon>
        <taxon>Arthrobacter</taxon>
    </lineage>
</organism>
<comment type="similarity">
    <text evidence="1">Belongs to the FAH family.</text>
</comment>
<dbReference type="InterPro" id="IPR051121">
    <property type="entry name" value="FAH"/>
</dbReference>
<dbReference type="GO" id="GO:0047621">
    <property type="term" value="F:acylpyruvate hydrolase activity"/>
    <property type="evidence" value="ECO:0007669"/>
    <property type="project" value="UniProtKB-EC"/>
</dbReference>
<dbReference type="RefSeq" id="WP_309798666.1">
    <property type="nucleotide sequence ID" value="NZ_BAAAHY010000005.1"/>
</dbReference>
<protein>
    <submittedName>
        <fullName evidence="4">Acylpyruvate hydrolase</fullName>
        <ecNumber evidence="4">3.7.1.5</ecNumber>
    </submittedName>
</protein>
<dbReference type="Proteomes" id="UP001185069">
    <property type="component" value="Unassembled WGS sequence"/>
</dbReference>
<dbReference type="SUPFAM" id="SSF56529">
    <property type="entry name" value="FAH"/>
    <property type="match status" value="1"/>
</dbReference>